<keyword evidence="1" id="KW-0472">Membrane</keyword>
<dbReference type="PANTHER" id="PTHR38138:SF1">
    <property type="entry name" value="ARCHAEAL TYPE IV PILIN N-TERMINAL DOMAIN-CONTAINING PROTEIN"/>
    <property type="match status" value="1"/>
</dbReference>
<proteinExistence type="predicted"/>
<dbReference type="PANTHER" id="PTHR38138">
    <property type="entry name" value="VNG6441H"/>
    <property type="match status" value="1"/>
</dbReference>
<feature type="transmembrane region" description="Helical" evidence="1">
    <location>
        <begin position="20"/>
        <end position="42"/>
    </location>
</feature>
<accession>A0A554NCQ1</accession>
<keyword evidence="1" id="KW-0812">Transmembrane</keyword>
<dbReference type="Pfam" id="PF07790">
    <property type="entry name" value="Pilin_N"/>
    <property type="match status" value="1"/>
</dbReference>
<dbReference type="NCBIfam" id="TIGR02537">
    <property type="entry name" value="arch_flag_Nterm"/>
    <property type="match status" value="1"/>
</dbReference>
<dbReference type="RefSeq" id="WP_144261005.1">
    <property type="nucleotide sequence ID" value="NZ_QMDX01000002.1"/>
</dbReference>
<dbReference type="InterPro" id="IPR012859">
    <property type="entry name" value="Pilin_N_archaeal"/>
</dbReference>
<keyword evidence="1" id="KW-1133">Transmembrane helix</keyword>
<gene>
    <name evidence="3" type="ORF">DP107_04745</name>
</gene>
<dbReference type="InParanoid" id="A0A554NCQ1"/>
<reference evidence="3 4" key="1">
    <citation type="submission" date="2018-06" db="EMBL/GenBank/DDBJ databases">
        <title>Natronomonas sp. F16-60 a new haloarchaeon isolated from a solar saltern of Isla Cristina, Huelva, Spain.</title>
        <authorList>
            <person name="Duran-Viseras A."/>
            <person name="Sanchez-Porro C."/>
            <person name="Ventosa A."/>
        </authorList>
    </citation>
    <scope>NUCLEOTIDE SEQUENCE [LARGE SCALE GENOMIC DNA]</scope>
    <source>
        <strain evidence="3 4">F16-60</strain>
    </source>
</reference>
<dbReference type="InterPro" id="IPR013373">
    <property type="entry name" value="Flagellin/pilin_N_arc"/>
</dbReference>
<sequence>MPPSHAAGPTARADRAVSPAVGVVLLVVVTVALAATVGVGAVPDLPGDPPPAAHIDCRADAGPDRVACTHRGGDRLDTRDLRVHVAVDGDPLTHQPPVPFFAARGFRAGPTGPFNPSSDPGWTAGETASFSIAATNDPGLTPGASVRVRLLADGYTVAAAETEVN</sequence>
<name>A0A554NCQ1_9EURY</name>
<evidence type="ECO:0000313" key="3">
    <source>
        <dbReference type="EMBL" id="TSD15166.1"/>
    </source>
</evidence>
<dbReference type="Proteomes" id="UP000319894">
    <property type="component" value="Unassembled WGS sequence"/>
</dbReference>
<dbReference type="EMBL" id="QMDX01000002">
    <property type="protein sequence ID" value="TSD15166.1"/>
    <property type="molecule type" value="Genomic_DNA"/>
</dbReference>
<evidence type="ECO:0000256" key="1">
    <source>
        <dbReference type="SAM" id="Phobius"/>
    </source>
</evidence>
<dbReference type="OrthoDB" id="201989at2157"/>
<organism evidence="3 4">
    <name type="scientific">Haloglomus irregulare</name>
    <dbReference type="NCBI Taxonomy" id="2234134"/>
    <lineage>
        <taxon>Archaea</taxon>
        <taxon>Methanobacteriati</taxon>
        <taxon>Methanobacteriota</taxon>
        <taxon>Stenosarchaea group</taxon>
        <taxon>Halobacteria</taxon>
        <taxon>Halobacteriales</taxon>
        <taxon>Natronomonadaceae</taxon>
        <taxon>Haloglomus</taxon>
    </lineage>
</organism>
<protein>
    <submittedName>
        <fullName evidence="3">Type IV pilin</fullName>
    </submittedName>
</protein>
<evidence type="ECO:0000259" key="2">
    <source>
        <dbReference type="Pfam" id="PF07790"/>
    </source>
</evidence>
<evidence type="ECO:0000313" key="4">
    <source>
        <dbReference type="Proteomes" id="UP000319894"/>
    </source>
</evidence>
<dbReference type="AlphaFoldDB" id="A0A554NCQ1"/>
<comment type="caution">
    <text evidence="3">The sequence shown here is derived from an EMBL/GenBank/DDBJ whole genome shotgun (WGS) entry which is preliminary data.</text>
</comment>
<keyword evidence="4" id="KW-1185">Reference proteome</keyword>
<feature type="domain" description="Archaeal Type IV pilin N-terminal" evidence="2">
    <location>
        <begin position="15"/>
        <end position="88"/>
    </location>
</feature>